<keyword evidence="2" id="KW-1185">Reference proteome</keyword>
<reference evidence="1" key="2">
    <citation type="submission" date="2023-05" db="EMBL/GenBank/DDBJ databases">
        <authorList>
            <consortium name="Lawrence Berkeley National Laboratory"/>
            <person name="Steindorff A."/>
            <person name="Hensen N."/>
            <person name="Bonometti L."/>
            <person name="Westerberg I."/>
            <person name="Brannstrom I.O."/>
            <person name="Guillou S."/>
            <person name="Cros-Aarteil S."/>
            <person name="Calhoun S."/>
            <person name="Haridas S."/>
            <person name="Kuo A."/>
            <person name="Mondo S."/>
            <person name="Pangilinan J."/>
            <person name="Riley R."/>
            <person name="Labutti K."/>
            <person name="Andreopoulos B."/>
            <person name="Lipzen A."/>
            <person name="Chen C."/>
            <person name="Yanf M."/>
            <person name="Daum C."/>
            <person name="Ng V."/>
            <person name="Clum A."/>
            <person name="Ohm R."/>
            <person name="Martin F."/>
            <person name="Silar P."/>
            <person name="Natvig D."/>
            <person name="Lalanne C."/>
            <person name="Gautier V."/>
            <person name="Ament-Velasquez S.L."/>
            <person name="Kruys A."/>
            <person name="Hutchinson M.I."/>
            <person name="Powell A.J."/>
            <person name="Barry K."/>
            <person name="Miller A.N."/>
            <person name="Grigoriev I.V."/>
            <person name="Debuchy R."/>
            <person name="Gladieux P."/>
            <person name="Thoren M.H."/>
            <person name="Johannesson H."/>
        </authorList>
    </citation>
    <scope>NUCLEOTIDE SEQUENCE</scope>
    <source>
        <strain evidence="1">CBS 731.68</strain>
    </source>
</reference>
<evidence type="ECO:0000313" key="1">
    <source>
        <dbReference type="EMBL" id="KAK4120125.1"/>
    </source>
</evidence>
<evidence type="ECO:0000313" key="2">
    <source>
        <dbReference type="Proteomes" id="UP001302602"/>
    </source>
</evidence>
<dbReference type="RefSeq" id="XP_062643897.1">
    <property type="nucleotide sequence ID" value="XM_062786065.1"/>
</dbReference>
<reference evidence="1" key="1">
    <citation type="journal article" date="2023" name="Mol. Phylogenet. Evol.">
        <title>Genome-scale phylogeny and comparative genomics of the fungal order Sordariales.</title>
        <authorList>
            <person name="Hensen N."/>
            <person name="Bonometti L."/>
            <person name="Westerberg I."/>
            <person name="Brannstrom I.O."/>
            <person name="Guillou S."/>
            <person name="Cros-Aarteil S."/>
            <person name="Calhoun S."/>
            <person name="Haridas S."/>
            <person name="Kuo A."/>
            <person name="Mondo S."/>
            <person name="Pangilinan J."/>
            <person name="Riley R."/>
            <person name="LaButti K."/>
            <person name="Andreopoulos B."/>
            <person name="Lipzen A."/>
            <person name="Chen C."/>
            <person name="Yan M."/>
            <person name="Daum C."/>
            <person name="Ng V."/>
            <person name="Clum A."/>
            <person name="Steindorff A."/>
            <person name="Ohm R.A."/>
            <person name="Martin F."/>
            <person name="Silar P."/>
            <person name="Natvig D.O."/>
            <person name="Lalanne C."/>
            <person name="Gautier V."/>
            <person name="Ament-Velasquez S.L."/>
            <person name="Kruys A."/>
            <person name="Hutchinson M.I."/>
            <person name="Powell A.J."/>
            <person name="Barry K."/>
            <person name="Miller A.N."/>
            <person name="Grigoriev I.V."/>
            <person name="Debuchy R."/>
            <person name="Gladieux P."/>
            <person name="Hiltunen Thoren M."/>
            <person name="Johannesson H."/>
        </authorList>
    </citation>
    <scope>NUCLEOTIDE SEQUENCE</scope>
    <source>
        <strain evidence="1">CBS 731.68</strain>
    </source>
</reference>
<comment type="caution">
    <text evidence="1">The sequence shown here is derived from an EMBL/GenBank/DDBJ whole genome shotgun (WGS) entry which is preliminary data.</text>
</comment>
<dbReference type="EMBL" id="MU853241">
    <property type="protein sequence ID" value="KAK4120125.1"/>
    <property type="molecule type" value="Genomic_DNA"/>
</dbReference>
<accession>A0AAN6YZN0</accession>
<dbReference type="Proteomes" id="UP001302602">
    <property type="component" value="Unassembled WGS sequence"/>
</dbReference>
<protein>
    <submittedName>
        <fullName evidence="1">Uncharacterized protein</fullName>
    </submittedName>
</protein>
<sequence>MLTPTNRVAQRRLLTLFRAPTSAGTRSPLQACLPAFIQARHVVNAPNKDKPHVLAAKQHDDMGGPAGQETLIDSKPLRRRYAMITGLCVLAAGSAMLYAKSSRSSSDAKAGYVLVHDSSKGELDDVKYIKSSDLPRR</sequence>
<gene>
    <name evidence="1" type="ORF">N657DRAFT_169170</name>
</gene>
<organism evidence="1 2">
    <name type="scientific">Parathielavia appendiculata</name>
    <dbReference type="NCBI Taxonomy" id="2587402"/>
    <lineage>
        <taxon>Eukaryota</taxon>
        <taxon>Fungi</taxon>
        <taxon>Dikarya</taxon>
        <taxon>Ascomycota</taxon>
        <taxon>Pezizomycotina</taxon>
        <taxon>Sordariomycetes</taxon>
        <taxon>Sordariomycetidae</taxon>
        <taxon>Sordariales</taxon>
        <taxon>Chaetomiaceae</taxon>
        <taxon>Parathielavia</taxon>
    </lineage>
</organism>
<dbReference type="GeneID" id="87822831"/>
<proteinExistence type="predicted"/>
<name>A0AAN6YZN0_9PEZI</name>
<dbReference type="AlphaFoldDB" id="A0AAN6YZN0"/>